<protein>
    <submittedName>
        <fullName evidence="1">Uncharacterized protein</fullName>
    </submittedName>
</protein>
<keyword evidence="2" id="KW-1185">Reference proteome</keyword>
<organism evidence="1 2">
    <name type="scientific">Desulfocucumis palustris</name>
    <dbReference type="NCBI Taxonomy" id="1898651"/>
    <lineage>
        <taxon>Bacteria</taxon>
        <taxon>Bacillati</taxon>
        <taxon>Bacillota</taxon>
        <taxon>Clostridia</taxon>
        <taxon>Eubacteriales</taxon>
        <taxon>Desulfocucumaceae</taxon>
        <taxon>Desulfocucumis</taxon>
    </lineage>
</organism>
<proteinExistence type="predicted"/>
<sequence>MFVNDIYMCVKSDSMYAVVMNFTTRYYQNIAKGLCDIKQ</sequence>
<evidence type="ECO:0000313" key="1">
    <source>
        <dbReference type="EMBL" id="GBF35384.1"/>
    </source>
</evidence>
<reference evidence="2" key="1">
    <citation type="submission" date="2018-02" db="EMBL/GenBank/DDBJ databases">
        <title>Genome sequence of Desulfocucumis palustris strain NAW-5.</title>
        <authorList>
            <person name="Watanabe M."/>
            <person name="Kojima H."/>
            <person name="Fukui M."/>
        </authorList>
    </citation>
    <scope>NUCLEOTIDE SEQUENCE [LARGE SCALE GENOMIC DNA]</scope>
    <source>
        <strain evidence="2">NAW-5</strain>
    </source>
</reference>
<dbReference type="Proteomes" id="UP000239549">
    <property type="component" value="Unassembled WGS sequence"/>
</dbReference>
<name>A0A2L2XHC1_9FIRM</name>
<gene>
    <name evidence="1" type="ORF">DCCM_4507</name>
</gene>
<comment type="caution">
    <text evidence="1">The sequence shown here is derived from an EMBL/GenBank/DDBJ whole genome shotgun (WGS) entry which is preliminary data.</text>
</comment>
<dbReference type="EMBL" id="BFAV01000162">
    <property type="protein sequence ID" value="GBF35384.1"/>
    <property type="molecule type" value="Genomic_DNA"/>
</dbReference>
<evidence type="ECO:0000313" key="2">
    <source>
        <dbReference type="Proteomes" id="UP000239549"/>
    </source>
</evidence>
<accession>A0A2L2XHC1</accession>
<dbReference type="AlphaFoldDB" id="A0A2L2XHC1"/>